<dbReference type="InterPro" id="IPR000120">
    <property type="entry name" value="Amidase"/>
</dbReference>
<keyword evidence="3" id="KW-1185">Reference proteome</keyword>
<gene>
    <name evidence="2" type="ORF">KDW95_21105</name>
</gene>
<dbReference type="Pfam" id="PF01425">
    <property type="entry name" value="Amidase"/>
    <property type="match status" value="1"/>
</dbReference>
<dbReference type="PANTHER" id="PTHR11895">
    <property type="entry name" value="TRANSAMIDASE"/>
    <property type="match status" value="1"/>
</dbReference>
<proteinExistence type="predicted"/>
<reference evidence="2" key="1">
    <citation type="submission" date="2021-04" db="EMBL/GenBank/DDBJ databases">
        <title>Oceanospirillales bacteria with DddD are important DMSP degraders in coastal seawater.</title>
        <authorList>
            <person name="Liu J."/>
        </authorList>
    </citation>
    <scope>NUCLEOTIDE SEQUENCE</scope>
    <source>
        <strain evidence="2">D13-1</strain>
    </source>
</reference>
<dbReference type="SUPFAM" id="SSF75304">
    <property type="entry name" value="Amidase signature (AS) enzymes"/>
    <property type="match status" value="1"/>
</dbReference>
<name>A0ABY5HJG2_9GAMM</name>
<organism evidence="2 3">
    <name type="scientific">Marinobacterium rhizophilum</name>
    <dbReference type="NCBI Taxonomy" id="420402"/>
    <lineage>
        <taxon>Bacteria</taxon>
        <taxon>Pseudomonadati</taxon>
        <taxon>Pseudomonadota</taxon>
        <taxon>Gammaproteobacteria</taxon>
        <taxon>Oceanospirillales</taxon>
        <taxon>Oceanospirillaceae</taxon>
        <taxon>Marinobacterium</taxon>
    </lineage>
</organism>
<evidence type="ECO:0000313" key="3">
    <source>
        <dbReference type="Proteomes" id="UP001058461"/>
    </source>
</evidence>
<evidence type="ECO:0000259" key="1">
    <source>
        <dbReference type="Pfam" id="PF01425"/>
    </source>
</evidence>
<dbReference type="EMBL" id="CP073347">
    <property type="protein sequence ID" value="UTW11718.1"/>
    <property type="molecule type" value="Genomic_DNA"/>
</dbReference>
<dbReference type="Gene3D" id="3.90.1300.10">
    <property type="entry name" value="Amidase signature (AS) domain"/>
    <property type="match status" value="1"/>
</dbReference>
<dbReference type="InterPro" id="IPR036928">
    <property type="entry name" value="AS_sf"/>
</dbReference>
<accession>A0ABY5HJG2</accession>
<dbReference type="RefSeq" id="WP_255853758.1">
    <property type="nucleotide sequence ID" value="NZ_CP073347.1"/>
</dbReference>
<sequence>MSRLLDSLPELDAASLAVAVARGEVSLAEVAESFIAAVDARNPGINALVRFDGDALRSQLADLEALQRSGRPAPLLGVPFSVKDTIWVQGRKATQGSRLFADFVAPQDALAVQRLRRAGALVLGHSNSSEFACKGVTTNKLYGPTRNPWNLDMTPGGSSGGAAAAVSAGLGPFALCTDGGGSTRRPASHTGVVGFKPSAGLIPHPVGFQEPLFGNGVIGLMSRSVADLGLLLPVLAGGDARDPDAPVGLPGFDAGAALAPVKGLRIALSPRLGLDVPVEPEVAAAIEQVAAVLRDAGATVQERDPAWPPGAGEAAFATLQFAGLAALYGEQWRRNPEQFDVDIGAQIEQGMGLSGAAVAAAHFERAQLYRSMADLFSHCDAVLTPTTPCTAWPFTELGPQTIDGQAVSPRGHAVFTPIINHSFHAAISVPCGLAANGLPMGAQIIVPRFQDGRALALGRAVEEAFGHAFAAPKWPFG</sequence>
<protein>
    <submittedName>
        <fullName evidence="2">Amidase</fullName>
    </submittedName>
</protein>
<feature type="domain" description="Amidase" evidence="1">
    <location>
        <begin position="29"/>
        <end position="454"/>
    </location>
</feature>
<dbReference type="InterPro" id="IPR023631">
    <property type="entry name" value="Amidase_dom"/>
</dbReference>
<evidence type="ECO:0000313" key="2">
    <source>
        <dbReference type="EMBL" id="UTW11718.1"/>
    </source>
</evidence>
<dbReference type="PANTHER" id="PTHR11895:SF151">
    <property type="entry name" value="GLUTAMYL-TRNA(GLN) AMIDOTRANSFERASE SUBUNIT A"/>
    <property type="match status" value="1"/>
</dbReference>
<dbReference type="Proteomes" id="UP001058461">
    <property type="component" value="Chromosome"/>
</dbReference>